<dbReference type="Proteomes" id="UP001205906">
    <property type="component" value="Unassembled WGS sequence"/>
</dbReference>
<accession>A0ABT1C9L2</accession>
<comment type="caution">
    <text evidence="1">The sequence shown here is derived from an EMBL/GenBank/DDBJ whole genome shotgun (WGS) entry which is preliminary data.</text>
</comment>
<proteinExistence type="predicted"/>
<reference evidence="1 2" key="1">
    <citation type="submission" date="2022-06" db="EMBL/GenBank/DDBJ databases">
        <title>Mesorhizobium sp. strain RP14 Genome sequencing and assembly.</title>
        <authorList>
            <person name="Kim I."/>
        </authorList>
    </citation>
    <scope>NUCLEOTIDE SEQUENCE [LARGE SCALE GENOMIC DNA]</scope>
    <source>
        <strain evidence="2">RP14(2022)</strain>
    </source>
</reference>
<dbReference type="EMBL" id="JAMXQS010000008">
    <property type="protein sequence ID" value="MCO6051525.1"/>
    <property type="molecule type" value="Genomic_DNA"/>
</dbReference>
<gene>
    <name evidence="1" type="ORF">NGM99_17205</name>
</gene>
<evidence type="ECO:0000313" key="2">
    <source>
        <dbReference type="Proteomes" id="UP001205906"/>
    </source>
</evidence>
<evidence type="ECO:0000313" key="1">
    <source>
        <dbReference type="EMBL" id="MCO6051525.1"/>
    </source>
</evidence>
<protein>
    <submittedName>
        <fullName evidence="1">Uncharacterized protein</fullName>
    </submittedName>
</protein>
<keyword evidence="2" id="KW-1185">Reference proteome</keyword>
<sequence length="51" mass="5406">MAGGHGLGVDAAPDAMSVTAAFLLMKNDGARLSFEPEATFNSLDCRFELFL</sequence>
<organism evidence="1 2">
    <name type="scientific">Mesorhizobium liriopis</name>
    <dbReference type="NCBI Taxonomy" id="2953882"/>
    <lineage>
        <taxon>Bacteria</taxon>
        <taxon>Pseudomonadati</taxon>
        <taxon>Pseudomonadota</taxon>
        <taxon>Alphaproteobacteria</taxon>
        <taxon>Hyphomicrobiales</taxon>
        <taxon>Phyllobacteriaceae</taxon>
        <taxon>Mesorhizobium</taxon>
    </lineage>
</organism>
<name>A0ABT1C9L2_9HYPH</name>